<gene>
    <name evidence="8" type="ORF">GTW51_05535</name>
</gene>
<sequence>MSSRDPLAQPETTDPADGARPRAAIWRFAPLAIIVAALLVAYAAGLHRQISLHAFLDSRESLRSLVMDHLFVASAGFVAGYAILVAVAFPAAAIFTVAGGFLFGWLLGGTLTVIGATIGATALFLAARHAFGDVLRRRAGGSLARFAEGFRDDAFAYLLVLRLTPVLPFVAVNLAPAFFDVKLRTYVASTFLGIIPGSMVYAFLGSGINQALAKAGKGEITLAKLVTMDMTYALIGLCALAVLGLVLKKTYLRNRRPGTEPIETQGD</sequence>
<evidence type="ECO:0000256" key="2">
    <source>
        <dbReference type="ARBA" id="ARBA00022475"/>
    </source>
</evidence>
<dbReference type="EMBL" id="JAAAMJ010000002">
    <property type="protein sequence ID" value="NDV86161.1"/>
    <property type="molecule type" value="Genomic_DNA"/>
</dbReference>
<evidence type="ECO:0000256" key="4">
    <source>
        <dbReference type="ARBA" id="ARBA00022989"/>
    </source>
</evidence>
<name>A0A6L9MEV4_9HYPH</name>
<evidence type="ECO:0000256" key="5">
    <source>
        <dbReference type="ARBA" id="ARBA00023136"/>
    </source>
</evidence>
<keyword evidence="9" id="KW-1185">Reference proteome</keyword>
<dbReference type="PANTHER" id="PTHR12677">
    <property type="entry name" value="GOLGI APPARATUS MEMBRANE PROTEIN TVP38-RELATED"/>
    <property type="match status" value="1"/>
</dbReference>
<dbReference type="InterPro" id="IPR015414">
    <property type="entry name" value="TMEM64"/>
</dbReference>
<feature type="transmembrane region" description="Helical" evidence="6">
    <location>
        <begin position="225"/>
        <end position="247"/>
    </location>
</feature>
<dbReference type="InterPro" id="IPR032816">
    <property type="entry name" value="VTT_dom"/>
</dbReference>
<reference evidence="8 9" key="1">
    <citation type="submission" date="2020-01" db="EMBL/GenBank/DDBJ databases">
        <title>Genomes of bacteria type strains.</title>
        <authorList>
            <person name="Chen J."/>
            <person name="Zhu S."/>
            <person name="Chen J."/>
        </authorList>
    </citation>
    <scope>NUCLEOTIDE SEQUENCE [LARGE SCALE GENOMIC DNA]</scope>
    <source>
        <strain evidence="8 9">KCTC 52919</strain>
    </source>
</reference>
<evidence type="ECO:0000256" key="1">
    <source>
        <dbReference type="ARBA" id="ARBA00004651"/>
    </source>
</evidence>
<organism evidence="8 9">
    <name type="scientific">Aurantimonas aggregata</name>
    <dbReference type="NCBI Taxonomy" id="2047720"/>
    <lineage>
        <taxon>Bacteria</taxon>
        <taxon>Pseudomonadati</taxon>
        <taxon>Pseudomonadota</taxon>
        <taxon>Alphaproteobacteria</taxon>
        <taxon>Hyphomicrobiales</taxon>
        <taxon>Aurantimonadaceae</taxon>
        <taxon>Aurantimonas</taxon>
    </lineage>
</organism>
<feature type="transmembrane region" description="Helical" evidence="6">
    <location>
        <begin position="24"/>
        <end position="44"/>
    </location>
</feature>
<feature type="transmembrane region" description="Helical" evidence="6">
    <location>
        <begin position="65"/>
        <end position="95"/>
    </location>
</feature>
<feature type="domain" description="VTT" evidence="7">
    <location>
        <begin position="93"/>
        <end position="206"/>
    </location>
</feature>
<comment type="similarity">
    <text evidence="6">Belongs to the TVP38/TMEM64 family.</text>
</comment>
<comment type="subcellular location">
    <subcellularLocation>
        <location evidence="1 6">Cell membrane</location>
        <topology evidence="1 6">Multi-pass membrane protein</topology>
    </subcellularLocation>
</comment>
<dbReference type="GO" id="GO:0005886">
    <property type="term" value="C:plasma membrane"/>
    <property type="evidence" value="ECO:0007669"/>
    <property type="project" value="UniProtKB-SubCell"/>
</dbReference>
<dbReference type="Proteomes" id="UP000476332">
    <property type="component" value="Unassembled WGS sequence"/>
</dbReference>
<dbReference type="RefSeq" id="WP_163042900.1">
    <property type="nucleotide sequence ID" value="NZ_JAAAMJ010000002.1"/>
</dbReference>
<evidence type="ECO:0000313" key="8">
    <source>
        <dbReference type="EMBL" id="NDV86161.1"/>
    </source>
</evidence>
<keyword evidence="4 6" id="KW-1133">Transmembrane helix</keyword>
<protein>
    <recommendedName>
        <fullName evidence="6">TVP38/TMEM64 family membrane protein</fullName>
    </recommendedName>
</protein>
<dbReference type="Pfam" id="PF09335">
    <property type="entry name" value="VTT_dom"/>
    <property type="match status" value="1"/>
</dbReference>
<feature type="transmembrane region" description="Helical" evidence="6">
    <location>
        <begin position="101"/>
        <end position="127"/>
    </location>
</feature>
<feature type="transmembrane region" description="Helical" evidence="6">
    <location>
        <begin position="185"/>
        <end position="204"/>
    </location>
</feature>
<accession>A0A6L9MEV4</accession>
<proteinExistence type="inferred from homology"/>
<dbReference type="PANTHER" id="PTHR12677:SF59">
    <property type="entry name" value="GOLGI APPARATUS MEMBRANE PROTEIN TVP38-RELATED"/>
    <property type="match status" value="1"/>
</dbReference>
<evidence type="ECO:0000256" key="3">
    <source>
        <dbReference type="ARBA" id="ARBA00022692"/>
    </source>
</evidence>
<evidence type="ECO:0000259" key="7">
    <source>
        <dbReference type="Pfam" id="PF09335"/>
    </source>
</evidence>
<evidence type="ECO:0000313" key="9">
    <source>
        <dbReference type="Proteomes" id="UP000476332"/>
    </source>
</evidence>
<keyword evidence="2 6" id="KW-1003">Cell membrane</keyword>
<evidence type="ECO:0000256" key="6">
    <source>
        <dbReference type="RuleBase" id="RU366058"/>
    </source>
</evidence>
<feature type="transmembrane region" description="Helical" evidence="6">
    <location>
        <begin position="155"/>
        <end position="179"/>
    </location>
</feature>
<keyword evidence="3 6" id="KW-0812">Transmembrane</keyword>
<keyword evidence="5 6" id="KW-0472">Membrane</keyword>
<dbReference type="AlphaFoldDB" id="A0A6L9MEV4"/>
<comment type="caution">
    <text evidence="8">The sequence shown here is derived from an EMBL/GenBank/DDBJ whole genome shotgun (WGS) entry which is preliminary data.</text>
</comment>